<dbReference type="EMBL" id="JAUFQS010000047">
    <property type="protein sequence ID" value="MDN3690104.1"/>
    <property type="molecule type" value="Genomic_DNA"/>
</dbReference>
<protein>
    <submittedName>
        <fullName evidence="1">PmoA family protein</fullName>
    </submittedName>
</protein>
<dbReference type="Pfam" id="PF14100">
    <property type="entry name" value="DUF6807"/>
    <property type="match status" value="1"/>
</dbReference>
<dbReference type="InterPro" id="IPR029475">
    <property type="entry name" value="DUF6807"/>
</dbReference>
<organism evidence="1 2">
    <name type="scientific">Cyclobacterium jeungdonense</name>
    <dbReference type="NCBI Taxonomy" id="708087"/>
    <lineage>
        <taxon>Bacteria</taxon>
        <taxon>Pseudomonadati</taxon>
        <taxon>Bacteroidota</taxon>
        <taxon>Cytophagia</taxon>
        <taxon>Cytophagales</taxon>
        <taxon>Cyclobacteriaceae</taxon>
        <taxon>Cyclobacterium</taxon>
    </lineage>
</organism>
<comment type="caution">
    <text evidence="1">The sequence shown here is derived from an EMBL/GenBank/DDBJ whole genome shotgun (WGS) entry which is preliminary data.</text>
</comment>
<evidence type="ECO:0000313" key="2">
    <source>
        <dbReference type="Proteomes" id="UP001236663"/>
    </source>
</evidence>
<reference evidence="2" key="1">
    <citation type="journal article" date="2019" name="Int. J. Syst. Evol. Microbiol.">
        <title>The Global Catalogue of Microorganisms (GCM) 10K type strain sequencing project: providing services to taxonomists for standard genome sequencing and annotation.</title>
        <authorList>
            <consortium name="The Broad Institute Genomics Platform"/>
            <consortium name="The Broad Institute Genome Sequencing Center for Infectious Disease"/>
            <person name="Wu L."/>
            <person name="Ma J."/>
        </authorList>
    </citation>
    <scope>NUCLEOTIDE SEQUENCE [LARGE SCALE GENOMIC DNA]</scope>
    <source>
        <strain evidence="2">CECT 7706</strain>
    </source>
</reference>
<dbReference type="RefSeq" id="WP_163383384.1">
    <property type="nucleotide sequence ID" value="NZ_JAUFQS010000047.1"/>
</dbReference>
<gene>
    <name evidence="1" type="ORF">QWZ15_19940</name>
</gene>
<name>A0ABT8CDS9_9BACT</name>
<sequence length="311" mass="35432">MPACYAIISKPIIVLLCLLASPGLLLAQQLVFEEKEEGWLLTEDGKPRYFYQAAEKSLNGDYTRANYIHPLYNTNGEIITEDFPEDHPHHRGIFWTWHQLWVNDQRAADPWICEGIRWEVKNVKTKINPNGSATLQAKVIWRGTGAVKKNLLEETVTILYQRVSSNTYKLSFDIQLKPLIKGIRLGGSEDPKGYGGFSPRIRLTENTSFYDEKGAVIPQELAIKAGPWINVTEGNPQAPGVVIMGEPDKLPSYQGWILRDKNSMQNMAFPGQNPIKLDKKSDPLRFKNQLLVHQGLSNQEIIDQYRIFRNQ</sequence>
<dbReference type="Proteomes" id="UP001236663">
    <property type="component" value="Unassembled WGS sequence"/>
</dbReference>
<proteinExistence type="predicted"/>
<evidence type="ECO:0000313" key="1">
    <source>
        <dbReference type="EMBL" id="MDN3690104.1"/>
    </source>
</evidence>
<accession>A0ABT8CDS9</accession>
<keyword evidence="2" id="KW-1185">Reference proteome</keyword>